<evidence type="ECO:0000313" key="3">
    <source>
        <dbReference type="Proteomes" id="UP000034407"/>
    </source>
</evidence>
<reference evidence="2 3" key="1">
    <citation type="submission" date="2015-04" db="EMBL/GenBank/DDBJ databases">
        <title>Microcin producing Clostridium sp. JC272T.</title>
        <authorList>
            <person name="Jyothsna T."/>
            <person name="Sasikala C."/>
            <person name="Ramana C."/>
        </authorList>
    </citation>
    <scope>NUCLEOTIDE SEQUENCE [LARGE SCALE GENOMIC DNA]</scope>
    <source>
        <strain evidence="2 3">JC272</strain>
    </source>
</reference>
<dbReference type="PROSITE" id="PS51257">
    <property type="entry name" value="PROKAR_LIPOPROTEIN"/>
    <property type="match status" value="1"/>
</dbReference>
<dbReference type="EMBL" id="LBBT01000029">
    <property type="protein sequence ID" value="KKY02726.1"/>
    <property type="molecule type" value="Genomic_DNA"/>
</dbReference>
<evidence type="ECO:0008006" key="4">
    <source>
        <dbReference type="Google" id="ProtNLM"/>
    </source>
</evidence>
<sequence length="188" mass="21542">MKKFKKIVCLIFICMFVLSGCNNKVDVKGDNKSDIQLSSNLKNDKRNEEKNSKAYDAKIISMDSNTSEKKIISDIKIDDNLSMNDKIGIIIKEVSKLQFKNAPIELIKIENNIAYINIKEDKENKLWSSKFFQGSTGASITSYTIVESLLQRDYKGKWIDGIYITYEGKTNVEFDHIDVDFFGSVIKR</sequence>
<dbReference type="Proteomes" id="UP000034407">
    <property type="component" value="Unassembled WGS sequence"/>
</dbReference>
<keyword evidence="3" id="KW-1185">Reference proteome</keyword>
<feature type="signal peptide" evidence="1">
    <location>
        <begin position="1"/>
        <end position="24"/>
    </location>
</feature>
<keyword evidence="1" id="KW-0732">Signal</keyword>
<feature type="chain" id="PRO_5038926030" description="Lipoprotein" evidence="1">
    <location>
        <begin position="25"/>
        <end position="188"/>
    </location>
</feature>
<organism evidence="2 3">
    <name type="scientific">Paraclostridium benzoelyticum</name>
    <dbReference type="NCBI Taxonomy" id="1629550"/>
    <lineage>
        <taxon>Bacteria</taxon>
        <taxon>Bacillati</taxon>
        <taxon>Bacillota</taxon>
        <taxon>Clostridia</taxon>
        <taxon>Peptostreptococcales</taxon>
        <taxon>Peptostreptococcaceae</taxon>
        <taxon>Paraclostridium</taxon>
    </lineage>
</organism>
<dbReference type="PATRIC" id="fig|1629550.3.peg.294"/>
<evidence type="ECO:0000256" key="1">
    <source>
        <dbReference type="SAM" id="SignalP"/>
    </source>
</evidence>
<gene>
    <name evidence="2" type="ORF">VN21_01610</name>
</gene>
<dbReference type="AlphaFoldDB" id="A0A0M3DKP5"/>
<dbReference type="OrthoDB" id="1752716at2"/>
<accession>A0A0M3DKP5</accession>
<dbReference type="RefSeq" id="WP_046821729.1">
    <property type="nucleotide sequence ID" value="NZ_JBCLWQ010000002.1"/>
</dbReference>
<evidence type="ECO:0000313" key="2">
    <source>
        <dbReference type="EMBL" id="KKY02726.1"/>
    </source>
</evidence>
<name>A0A0M3DKP5_9FIRM</name>
<comment type="caution">
    <text evidence="2">The sequence shown here is derived from an EMBL/GenBank/DDBJ whole genome shotgun (WGS) entry which is preliminary data.</text>
</comment>
<proteinExistence type="predicted"/>
<protein>
    <recommendedName>
        <fullName evidence="4">Lipoprotein</fullName>
    </recommendedName>
</protein>